<evidence type="ECO:0000259" key="11">
    <source>
        <dbReference type="Pfam" id="PF00061"/>
    </source>
</evidence>
<evidence type="ECO:0000313" key="14">
    <source>
        <dbReference type="Proteomes" id="UP000001595"/>
    </source>
</evidence>
<dbReference type="EMBL" id="NDHI03003669">
    <property type="protein sequence ID" value="PNJ09785.1"/>
    <property type="molecule type" value="Genomic_DNA"/>
</dbReference>
<dbReference type="Pfam" id="PF00061">
    <property type="entry name" value="Lipocalin"/>
    <property type="match status" value="1"/>
</dbReference>
<accession>A0A2J8RMU9</accession>
<reference evidence="13" key="3">
    <citation type="submission" date="2025-05" db="UniProtKB">
        <authorList>
            <consortium name="Ensembl"/>
        </authorList>
    </citation>
    <scope>IDENTIFICATION</scope>
</reference>
<keyword evidence="14" id="KW-1185">Reference proteome</keyword>
<dbReference type="InterPro" id="IPR012674">
    <property type="entry name" value="Calycin"/>
</dbReference>
<evidence type="ECO:0000256" key="2">
    <source>
        <dbReference type="ARBA" id="ARBA00006889"/>
    </source>
</evidence>
<dbReference type="FunFam" id="2.40.128.20:FF:000023">
    <property type="entry name" value="Epididymal-specific lipocalin-12"/>
    <property type="match status" value="1"/>
</dbReference>
<dbReference type="Ensembl" id="ENSPPYT00000023107.3">
    <property type="protein sequence ID" value="ENSPPYP00000022194.3"/>
    <property type="gene ID" value="ENSPPYG00000019793.3"/>
</dbReference>
<dbReference type="SUPFAM" id="SSF50814">
    <property type="entry name" value="Lipocalins"/>
    <property type="match status" value="1"/>
</dbReference>
<evidence type="ECO:0000256" key="1">
    <source>
        <dbReference type="ARBA" id="ARBA00004613"/>
    </source>
</evidence>
<keyword evidence="7" id="KW-1015">Disulfide bond</keyword>
<dbReference type="GO" id="GO:0005615">
    <property type="term" value="C:extracellular space"/>
    <property type="evidence" value="ECO:0007669"/>
    <property type="project" value="TreeGrafter"/>
</dbReference>
<evidence type="ECO:0000313" key="12">
    <source>
        <dbReference type="EMBL" id="PNJ09785.1"/>
    </source>
</evidence>
<proteinExistence type="inferred from homology"/>
<dbReference type="eggNOG" id="ENOG502S9R9">
    <property type="taxonomic scope" value="Eukaryota"/>
</dbReference>
<dbReference type="STRING" id="9601.ENSPPYP00000022194"/>
<dbReference type="PRINTS" id="PR01254">
    <property type="entry name" value="PGNDSYNTHASE"/>
</dbReference>
<evidence type="ECO:0000256" key="8">
    <source>
        <dbReference type="ARBA" id="ARBA00059200"/>
    </source>
</evidence>
<evidence type="ECO:0000256" key="10">
    <source>
        <dbReference type="SAM" id="SignalP"/>
    </source>
</evidence>
<dbReference type="HOGENOM" id="CLU_070726_0_0_1"/>
<comment type="subunit">
    <text evidence="3">Monomer.</text>
</comment>
<keyword evidence="4" id="KW-0813">Transport</keyword>
<keyword evidence="5" id="KW-0964">Secreted</keyword>
<dbReference type="Gene3D" id="2.40.128.20">
    <property type="match status" value="1"/>
</dbReference>
<dbReference type="AlphaFoldDB" id="H2PU09"/>
<evidence type="ECO:0000256" key="4">
    <source>
        <dbReference type="ARBA" id="ARBA00022448"/>
    </source>
</evidence>
<dbReference type="OMA" id="RCDTWSY"/>
<dbReference type="InterPro" id="IPR002345">
    <property type="entry name" value="Lipocalin"/>
</dbReference>
<dbReference type="PANTHER" id="PTHR11430">
    <property type="entry name" value="LIPOCALIN"/>
    <property type="match status" value="1"/>
</dbReference>
<evidence type="ECO:0000256" key="3">
    <source>
        <dbReference type="ARBA" id="ARBA00011245"/>
    </source>
</evidence>
<comment type="similarity">
    <text evidence="2">Belongs to the calycin superfamily. Lipocalin family.</text>
</comment>
<evidence type="ECO:0000256" key="5">
    <source>
        <dbReference type="ARBA" id="ARBA00022525"/>
    </source>
</evidence>
<comment type="function">
    <text evidence="8">Binds all-trans retinoic acid and may act as a retinoid carrier protein within the epididymis. May play a role in male fertility.</text>
</comment>
<reference evidence="13 14" key="1">
    <citation type="submission" date="2008-02" db="EMBL/GenBank/DDBJ databases">
        <title>A 6x draft sequence assembly of the Pongo pygmaeus abelii genome.</title>
        <authorList>
            <person name="Wilson R.K."/>
            <person name="Mardis E."/>
        </authorList>
    </citation>
    <scope>NUCLEOTIDE SEQUENCE [LARGE SCALE GENOMIC DNA]</scope>
</reference>
<reference evidence="12" key="2">
    <citation type="submission" date="2017-12" db="EMBL/GenBank/DDBJ databases">
        <title>High-resolution comparative analysis of great ape genomes.</title>
        <authorList>
            <person name="Pollen A."/>
            <person name="Hastie A."/>
            <person name="Hormozdiari F."/>
            <person name="Dougherty M."/>
            <person name="Liu R."/>
            <person name="Chaisson M."/>
            <person name="Hoppe E."/>
            <person name="Hill C."/>
            <person name="Pang A."/>
            <person name="Hillier L."/>
            <person name="Baker C."/>
            <person name="Armstrong J."/>
            <person name="Shendure J."/>
            <person name="Paten B."/>
            <person name="Wilson R."/>
            <person name="Chao H."/>
            <person name="Schneider V."/>
            <person name="Ventura M."/>
            <person name="Kronenberg Z."/>
            <person name="Murali S."/>
            <person name="Gordon D."/>
            <person name="Cantsilieris S."/>
            <person name="Munson K."/>
            <person name="Nelson B."/>
            <person name="Raja A."/>
            <person name="Underwood J."/>
            <person name="Diekhans M."/>
            <person name="Fiddes I."/>
            <person name="Haussler D."/>
            <person name="Eichler E."/>
        </authorList>
    </citation>
    <scope>NUCLEOTIDE SEQUENCE [LARGE SCALE GENOMIC DNA]</scope>
    <source>
        <strain evidence="12">Susie</strain>
    </source>
</reference>
<keyword evidence="6 10" id="KW-0732">Signal</keyword>
<gene>
    <name evidence="13" type="primary">LCN12</name>
    <name evidence="12" type="ORF">CR201_G0049776</name>
</gene>
<comment type="subcellular location">
    <subcellularLocation>
        <location evidence="1">Secreted</location>
    </subcellularLocation>
</comment>
<organism evidence="13 14">
    <name type="scientific">Pongo abelii</name>
    <name type="common">Sumatran orangutan</name>
    <name type="synonym">Pongo pygmaeus abelii</name>
    <dbReference type="NCBI Taxonomy" id="9601"/>
    <lineage>
        <taxon>Eukaryota</taxon>
        <taxon>Metazoa</taxon>
        <taxon>Chordata</taxon>
        <taxon>Craniata</taxon>
        <taxon>Vertebrata</taxon>
        <taxon>Euteleostomi</taxon>
        <taxon>Mammalia</taxon>
        <taxon>Eutheria</taxon>
        <taxon>Euarchontoglires</taxon>
        <taxon>Primates</taxon>
        <taxon>Haplorrhini</taxon>
        <taxon>Catarrhini</taxon>
        <taxon>Hominidae</taxon>
        <taxon>Pongo</taxon>
    </lineage>
</organism>
<dbReference type="Proteomes" id="UP000001595">
    <property type="component" value="Chromosome 9"/>
</dbReference>
<name>H2PU09_PONAB</name>
<dbReference type="InterPro" id="IPR000566">
    <property type="entry name" value="Lipocln_cytosolic_FA-bd_dom"/>
</dbReference>
<sequence>MRLLCGLWLWLSLLTVLQGQTSTPPPLPPPMQSFQGNQFQGEWFVLGLAGNSFRPEHRALLNPFTATFELSDAGGFEVWNAMTRGQHCDTWSYVLIPAAQPGQFTVDHGVEPGADREETRVVDSDYTQFALMLSRRHTSRLAILRISLLGRSWLLPPGTLDQFICLGRAQGLSDDNIVFPDVTGWSPQASVC</sequence>
<evidence type="ECO:0000313" key="13">
    <source>
        <dbReference type="Ensembl" id="ENSPPYP00000022194.3"/>
    </source>
</evidence>
<dbReference type="PANTHER" id="PTHR11430:SF12">
    <property type="entry name" value="EPIDIDYMAL-SPECIFIC LIPOCALIN-12"/>
    <property type="match status" value="1"/>
</dbReference>
<dbReference type="GO" id="GO:0036094">
    <property type="term" value="F:small molecule binding"/>
    <property type="evidence" value="ECO:0007669"/>
    <property type="project" value="InterPro"/>
</dbReference>
<evidence type="ECO:0000256" key="9">
    <source>
        <dbReference type="ARBA" id="ARBA00067602"/>
    </source>
</evidence>
<feature type="chain" id="PRO_5044734129" description="Epididymal-specific lipocalin-12" evidence="10">
    <location>
        <begin position="20"/>
        <end position="192"/>
    </location>
</feature>
<accession>H2PU09</accession>
<evidence type="ECO:0000256" key="6">
    <source>
        <dbReference type="ARBA" id="ARBA00022729"/>
    </source>
</evidence>
<feature type="signal peptide" evidence="10">
    <location>
        <begin position="1"/>
        <end position="19"/>
    </location>
</feature>
<feature type="domain" description="Lipocalin/cytosolic fatty-acid binding" evidence="11">
    <location>
        <begin position="40"/>
        <end position="183"/>
    </location>
</feature>
<evidence type="ECO:0000256" key="7">
    <source>
        <dbReference type="ARBA" id="ARBA00023157"/>
    </source>
</evidence>
<protein>
    <recommendedName>
        <fullName evidence="9">Epididymal-specific lipocalin-12</fullName>
    </recommendedName>
</protein>
<dbReference type="GeneTree" id="ENSGT01050000244868"/>